<reference evidence="1" key="1">
    <citation type="submission" date="2023-03" db="EMBL/GenBank/DDBJ databases">
        <authorList>
            <person name="Steffen K."/>
            <person name="Cardenas P."/>
        </authorList>
    </citation>
    <scope>NUCLEOTIDE SEQUENCE</scope>
</reference>
<name>A0AA35WVG3_GEOBA</name>
<dbReference type="EMBL" id="CASHTH010002792">
    <property type="protein sequence ID" value="CAI8035303.1"/>
    <property type="molecule type" value="Genomic_DNA"/>
</dbReference>
<dbReference type="PANTHER" id="PTHR46375:SF3">
    <property type="entry name" value="KELCH REPEAT AND BTB DOMAIN-CONTAINING PROTEIN 13"/>
    <property type="match status" value="1"/>
</dbReference>
<accession>A0AA35WVG3</accession>
<comment type="caution">
    <text evidence="1">The sequence shown here is derived from an EMBL/GenBank/DDBJ whole genome shotgun (WGS) entry which is preliminary data.</text>
</comment>
<evidence type="ECO:0000313" key="2">
    <source>
        <dbReference type="Proteomes" id="UP001174909"/>
    </source>
</evidence>
<organism evidence="1 2">
    <name type="scientific">Geodia barretti</name>
    <name type="common">Barrett's horny sponge</name>
    <dbReference type="NCBI Taxonomy" id="519541"/>
    <lineage>
        <taxon>Eukaryota</taxon>
        <taxon>Metazoa</taxon>
        <taxon>Porifera</taxon>
        <taxon>Demospongiae</taxon>
        <taxon>Heteroscleromorpha</taxon>
        <taxon>Tetractinellida</taxon>
        <taxon>Astrophorina</taxon>
        <taxon>Geodiidae</taxon>
        <taxon>Geodia</taxon>
    </lineage>
</organism>
<sequence>MSSSCAASVVYGNSAFFACGHRVYSYWNISGNEQWSRLPNNPNVEFGLAVIDGLVTSVGGDGPTNTLLSLTGEGEKKEWSNVFPPMPTPRKSVACVTTEEALVVAGGTVNGVYMVGIVEVMNTNTKEWATVASLPQGSMFLSAALFQDALYIRNRTSVFTCSIPDLLHPQRMGSLWKEISSLPEDSSTLVAFGGHLLAVGWLHGFY</sequence>
<gene>
    <name evidence="1" type="ORF">GBAR_LOCUS19829</name>
</gene>
<proteinExistence type="predicted"/>
<protein>
    <submittedName>
        <fullName evidence="1">Uncharacterized protein</fullName>
    </submittedName>
</protein>
<dbReference type="PANTHER" id="PTHR46375">
    <property type="entry name" value="KELCH REPEAT AND BTB DOMAIN-CONTAINING PROTEIN 13-RELATED"/>
    <property type="match status" value="1"/>
</dbReference>
<dbReference type="InterPro" id="IPR052392">
    <property type="entry name" value="Kelch-BTB_domain-containing"/>
</dbReference>
<keyword evidence="2" id="KW-1185">Reference proteome</keyword>
<dbReference type="Proteomes" id="UP001174909">
    <property type="component" value="Unassembled WGS sequence"/>
</dbReference>
<evidence type="ECO:0000313" key="1">
    <source>
        <dbReference type="EMBL" id="CAI8035303.1"/>
    </source>
</evidence>
<dbReference type="SUPFAM" id="SSF117281">
    <property type="entry name" value="Kelch motif"/>
    <property type="match status" value="1"/>
</dbReference>
<dbReference type="Gene3D" id="2.120.10.80">
    <property type="entry name" value="Kelch-type beta propeller"/>
    <property type="match status" value="1"/>
</dbReference>
<dbReference type="AlphaFoldDB" id="A0AA35WVG3"/>
<dbReference type="InterPro" id="IPR015915">
    <property type="entry name" value="Kelch-typ_b-propeller"/>
</dbReference>